<dbReference type="STRING" id="1173111.SAMN05444955_1072"/>
<dbReference type="GO" id="GO:0005829">
    <property type="term" value="C:cytosol"/>
    <property type="evidence" value="ECO:0007669"/>
    <property type="project" value="TreeGrafter"/>
</dbReference>
<evidence type="ECO:0000313" key="4">
    <source>
        <dbReference type="Proteomes" id="UP000199695"/>
    </source>
</evidence>
<dbReference type="InterPro" id="IPR027785">
    <property type="entry name" value="UvrD-like_helicase_C"/>
</dbReference>
<dbReference type="GO" id="GO:0043138">
    <property type="term" value="F:3'-5' DNA helicase activity"/>
    <property type="evidence" value="ECO:0007669"/>
    <property type="project" value="TreeGrafter"/>
</dbReference>
<dbReference type="OrthoDB" id="7066673at2"/>
<reference evidence="3 4" key="1">
    <citation type="submission" date="2016-10" db="EMBL/GenBank/DDBJ databases">
        <authorList>
            <person name="de Groot N.N."/>
        </authorList>
    </citation>
    <scope>NUCLEOTIDE SEQUENCE [LARGE SCALE GENOMIC DNA]</scope>
    <source>
        <strain evidence="3 4">DSM 46701</strain>
    </source>
</reference>
<name>A0A1H8EJR5_9BACL</name>
<evidence type="ECO:0000259" key="1">
    <source>
        <dbReference type="Pfam" id="PF04851"/>
    </source>
</evidence>
<dbReference type="Pfam" id="PF13538">
    <property type="entry name" value="UvrD_C_2"/>
    <property type="match status" value="1"/>
</dbReference>
<dbReference type="Gene3D" id="3.40.50.300">
    <property type="entry name" value="P-loop containing nucleotide triphosphate hydrolases"/>
    <property type="match status" value="2"/>
</dbReference>
<dbReference type="AlphaFoldDB" id="A0A1H8EJR5"/>
<dbReference type="PANTHER" id="PTHR11070:SF2">
    <property type="entry name" value="ATP-DEPENDENT DNA HELICASE SRS2"/>
    <property type="match status" value="1"/>
</dbReference>
<dbReference type="Proteomes" id="UP000199695">
    <property type="component" value="Unassembled WGS sequence"/>
</dbReference>
<dbReference type="InterPro" id="IPR027417">
    <property type="entry name" value="P-loop_NTPase"/>
</dbReference>
<evidence type="ECO:0000259" key="2">
    <source>
        <dbReference type="Pfam" id="PF13538"/>
    </source>
</evidence>
<keyword evidence="4" id="KW-1185">Reference proteome</keyword>
<feature type="domain" description="Helicase/UvrB N-terminal" evidence="1">
    <location>
        <begin position="221"/>
        <end position="343"/>
    </location>
</feature>
<proteinExistence type="predicted"/>
<dbReference type="EMBL" id="FOCQ01000007">
    <property type="protein sequence ID" value="SEN19038.1"/>
    <property type="molecule type" value="Genomic_DNA"/>
</dbReference>
<accession>A0A1H8EJR5</accession>
<evidence type="ECO:0000313" key="3">
    <source>
        <dbReference type="EMBL" id="SEN19038.1"/>
    </source>
</evidence>
<dbReference type="GO" id="GO:0003677">
    <property type="term" value="F:DNA binding"/>
    <property type="evidence" value="ECO:0007669"/>
    <property type="project" value="InterPro"/>
</dbReference>
<dbReference type="RefSeq" id="WP_089967629.1">
    <property type="nucleotide sequence ID" value="NZ_FOCQ01000007.1"/>
</dbReference>
<dbReference type="GO" id="GO:0005524">
    <property type="term" value="F:ATP binding"/>
    <property type="evidence" value="ECO:0007669"/>
    <property type="project" value="InterPro"/>
</dbReference>
<dbReference type="GO" id="GO:0000725">
    <property type="term" value="P:recombinational repair"/>
    <property type="evidence" value="ECO:0007669"/>
    <property type="project" value="TreeGrafter"/>
</dbReference>
<dbReference type="InterPro" id="IPR000212">
    <property type="entry name" value="DNA_helicase_UvrD/REP"/>
</dbReference>
<sequence length="578" mass="66927">MARMIPNFYEKDLKSRGEKELFEAFRDTSGTEDWIVLHSLGIIRHVKRMFGEIDFVVLAPNLGVFCLEVKSGHVKRKDGVWHFTNKKGRTFQKTVGPFEQARDGMFSLIKAVKNRFGRGSRLGNLLFGYGVMFTDIEFKASGPDQEQWLVFDLKSKDRPITNYIQSLHEKTKEQTQQKGAHRILPNKKDIEQLVSFLRKDFDFIIPYWYKEQLVENEIIRLTEEQYYCLDGMQNNKRTLFEGGAGTGKTMLATESARRSALNNKKTLFLCFNNLLADELKKKFKGQELVKVSTFHGLLRSLCNQDQLDESQKDFYTDILPEKAFETLVENGCELFDKLIIDEGQDLIRKKYLDVLDLLLKGGFREGEWQIFCDLKHQAIYTRDSREKMLDLLAKESQFSSFKLMKNCRNTKYIAEHALILSNAGKEAYSVSDIEGPPVDYIFYDNEKDMHKKVLDVLKKLKGEGVNSDSITLLSPYKLKRSGLSTFSQRIFRIHDLTGRKPIPEGSLGFSTIHSYKGLENTYIILVDIDDLETAKIQELLYVGMTRAKLGLYVFIKSNLKERWQSLLVRRILNEKSHH</sequence>
<dbReference type="Pfam" id="PF04851">
    <property type="entry name" value="ResIII"/>
    <property type="match status" value="1"/>
</dbReference>
<dbReference type="PANTHER" id="PTHR11070">
    <property type="entry name" value="UVRD / RECB / PCRA DNA HELICASE FAMILY MEMBER"/>
    <property type="match status" value="1"/>
</dbReference>
<dbReference type="InterPro" id="IPR006935">
    <property type="entry name" value="Helicase/UvrB_N"/>
</dbReference>
<organism evidence="3 4">
    <name type="scientific">Lihuaxuella thermophila</name>
    <dbReference type="NCBI Taxonomy" id="1173111"/>
    <lineage>
        <taxon>Bacteria</taxon>
        <taxon>Bacillati</taxon>
        <taxon>Bacillota</taxon>
        <taxon>Bacilli</taxon>
        <taxon>Bacillales</taxon>
        <taxon>Thermoactinomycetaceae</taxon>
        <taxon>Lihuaxuella</taxon>
    </lineage>
</organism>
<protein>
    <submittedName>
        <fullName evidence="3">Type III restriction enzyme, res subunit</fullName>
    </submittedName>
</protein>
<feature type="domain" description="UvrD-like helicase C-terminal" evidence="2">
    <location>
        <begin position="510"/>
        <end position="553"/>
    </location>
</feature>
<dbReference type="GO" id="GO:0016787">
    <property type="term" value="F:hydrolase activity"/>
    <property type="evidence" value="ECO:0007669"/>
    <property type="project" value="InterPro"/>
</dbReference>
<gene>
    <name evidence="3" type="ORF">SAMN05444955_1072</name>
</gene>
<dbReference type="SUPFAM" id="SSF52540">
    <property type="entry name" value="P-loop containing nucleoside triphosphate hydrolases"/>
    <property type="match status" value="1"/>
</dbReference>